<reference evidence="2" key="1">
    <citation type="submission" date="2016-11" db="EMBL/GenBank/DDBJ databases">
        <authorList>
            <person name="Varghese N."/>
            <person name="Submissions S."/>
        </authorList>
    </citation>
    <scope>NUCLEOTIDE SEQUENCE [LARGE SCALE GENOMIC DNA]</scope>
    <source>
        <strain evidence="2">DSM 16785</strain>
    </source>
</reference>
<accession>A0A1M4YGZ6</accession>
<dbReference type="PANTHER" id="PTHR37305:SF1">
    <property type="entry name" value="MEMBRANE PROTEIN"/>
    <property type="match status" value="1"/>
</dbReference>
<comment type="caution">
    <text evidence="2">The sequence shown here is derived from an EMBL/GenBank/DDBJ whole genome shotgun (WGS) entry which is preliminary data.</text>
</comment>
<dbReference type="AlphaFoldDB" id="A0A1M4YGZ6"/>
<dbReference type="OrthoDB" id="43593at2"/>
<dbReference type="RefSeq" id="WP_072865338.1">
    <property type="nucleotide sequence ID" value="NZ_FQUI01000031.1"/>
</dbReference>
<feature type="transmembrane region" description="Helical" evidence="1">
    <location>
        <begin position="12"/>
        <end position="30"/>
    </location>
</feature>
<proteinExistence type="predicted"/>
<keyword evidence="1" id="KW-0472">Membrane</keyword>
<feature type="transmembrane region" description="Helical" evidence="1">
    <location>
        <begin position="184"/>
        <end position="205"/>
    </location>
</feature>
<protein>
    <submittedName>
        <fullName evidence="2">ABC-2 family transporter protein</fullName>
    </submittedName>
</protein>
<evidence type="ECO:0000256" key="1">
    <source>
        <dbReference type="SAM" id="Phobius"/>
    </source>
</evidence>
<feature type="transmembrane region" description="Helical" evidence="1">
    <location>
        <begin position="114"/>
        <end position="135"/>
    </location>
</feature>
<dbReference type="EMBL" id="FQUI01000031">
    <property type="protein sequence ID" value="SHF05017.1"/>
    <property type="molecule type" value="Genomic_DNA"/>
</dbReference>
<keyword evidence="1" id="KW-1133">Transmembrane helix</keyword>
<dbReference type="PANTHER" id="PTHR37305">
    <property type="entry name" value="INTEGRAL MEMBRANE PROTEIN-RELATED"/>
    <property type="match status" value="1"/>
</dbReference>
<dbReference type="GO" id="GO:0005886">
    <property type="term" value="C:plasma membrane"/>
    <property type="evidence" value="ECO:0007669"/>
    <property type="project" value="UniProtKB-SubCell"/>
</dbReference>
<dbReference type="STRING" id="1122195.SAMN02745164_01670"/>
<evidence type="ECO:0000313" key="2">
    <source>
        <dbReference type="EMBL" id="SHF05017.1"/>
    </source>
</evidence>
<feature type="transmembrane region" description="Helical" evidence="1">
    <location>
        <begin position="76"/>
        <end position="93"/>
    </location>
</feature>
<name>A0A1M4YGZ6_MARH1</name>
<keyword evidence="3" id="KW-1185">Reference proteome</keyword>
<keyword evidence="1" id="KW-0812">Transmembrane</keyword>
<feature type="transmembrane region" description="Helical" evidence="1">
    <location>
        <begin position="155"/>
        <end position="177"/>
    </location>
</feature>
<gene>
    <name evidence="2" type="ORF">SAMN02745164_01670</name>
</gene>
<dbReference type="Proteomes" id="UP000184334">
    <property type="component" value="Unassembled WGS sequence"/>
</dbReference>
<dbReference type="GO" id="GO:0140359">
    <property type="term" value="F:ABC-type transporter activity"/>
    <property type="evidence" value="ECO:0007669"/>
    <property type="project" value="InterPro"/>
</dbReference>
<organism evidence="2 3">
    <name type="scientific">Marinitoga hydrogenitolerans (strain DSM 16785 / JCM 12826 / AT1271)</name>
    <dbReference type="NCBI Taxonomy" id="1122195"/>
    <lineage>
        <taxon>Bacteria</taxon>
        <taxon>Thermotogati</taxon>
        <taxon>Thermotogota</taxon>
        <taxon>Thermotogae</taxon>
        <taxon>Petrotogales</taxon>
        <taxon>Petrotogaceae</taxon>
        <taxon>Marinitoga</taxon>
    </lineage>
</organism>
<dbReference type="Pfam" id="PF12679">
    <property type="entry name" value="ABC2_membrane_2"/>
    <property type="match status" value="1"/>
</dbReference>
<evidence type="ECO:0000313" key="3">
    <source>
        <dbReference type="Proteomes" id="UP000184334"/>
    </source>
</evidence>
<feature type="transmembrane region" description="Helical" evidence="1">
    <location>
        <begin position="225"/>
        <end position="246"/>
    </location>
</feature>
<sequence>MKKEFYEMRVRFLILFIITIILFFSIAPFQKIYVNMIEENITVIKPYAEKFGVANIIENLNNWNYYIYTQWFGKNFGQMLPIFAIIAAFPLFSREIENGTMEYLMVRKSRDYIFLSKVYSGLILLFLLVIFGNLLPIIYSNLFNKNFNSIIAYKYMIHGLFGVLFWYEVTIFFSIIFNDQVKPILSSIGLLAITTALGFIKPLNFLNTYIYILGNDILKYGKIDWTYSIYLFILGEIIASLAYYTFKNKEI</sequence>